<reference evidence="1 2" key="1">
    <citation type="submission" date="2016-08" db="EMBL/GenBank/DDBJ databases">
        <authorList>
            <person name="Seilhamer J.J."/>
        </authorList>
    </citation>
    <scope>NUCLEOTIDE SEQUENCE [LARGE SCALE GENOMIC DNA]</scope>
    <source>
        <strain evidence="1 2">HBR26</strain>
    </source>
</reference>
<accession>A0A1C3YCG5</accession>
<evidence type="ECO:0000313" key="2">
    <source>
        <dbReference type="Proteomes" id="UP000198723"/>
    </source>
</evidence>
<protein>
    <submittedName>
        <fullName evidence="1">Uncharacterized protein</fullName>
    </submittedName>
</protein>
<gene>
    <name evidence="1" type="ORF">GA0061105_1315</name>
</gene>
<dbReference type="STRING" id="1138170.GA0061105_1315"/>
<proteinExistence type="predicted"/>
<evidence type="ECO:0000313" key="1">
    <source>
        <dbReference type="EMBL" id="SCB62060.1"/>
    </source>
</evidence>
<organism evidence="1 2">
    <name type="scientific">Rhizobium aethiopicum</name>
    <dbReference type="NCBI Taxonomy" id="1138170"/>
    <lineage>
        <taxon>Bacteria</taxon>
        <taxon>Pseudomonadati</taxon>
        <taxon>Pseudomonadota</taxon>
        <taxon>Alphaproteobacteria</taxon>
        <taxon>Hyphomicrobiales</taxon>
        <taxon>Rhizobiaceae</taxon>
        <taxon>Rhizobium/Agrobacterium group</taxon>
        <taxon>Rhizobium</taxon>
    </lineage>
</organism>
<sequence>MSDNPYIHVFTAHFATNDEASTFGHPHWEPEPGQDASDEEYSAWEDRNPIWPLKSELGCSIDSDFIEIVWKSDQEPDWDYLLSRLDLKQVEVIRRQTETANTLVLIDQTAIGDERLEFQSTARLNYHGRHEASR</sequence>
<dbReference type="AlphaFoldDB" id="A0A1C3YCG5"/>
<dbReference type="Proteomes" id="UP000198723">
    <property type="component" value="Unassembled WGS sequence"/>
</dbReference>
<dbReference type="EMBL" id="FMAJ01000031">
    <property type="protein sequence ID" value="SCB62060.1"/>
    <property type="molecule type" value="Genomic_DNA"/>
</dbReference>
<dbReference type="RefSeq" id="WP_092754874.1">
    <property type="nucleotide sequence ID" value="NZ_FMAJ01000031.1"/>
</dbReference>
<name>A0A1C3YCG5_9HYPH</name>